<dbReference type="EMBL" id="JBHTHR010000603">
    <property type="protein sequence ID" value="MFD0802800.1"/>
    <property type="molecule type" value="Genomic_DNA"/>
</dbReference>
<accession>A0ABW3BID0</accession>
<keyword evidence="3" id="KW-1185">Reference proteome</keyword>
<dbReference type="InterPro" id="IPR053910">
    <property type="entry name" value="RsmI_HTH"/>
</dbReference>
<evidence type="ECO:0000313" key="3">
    <source>
        <dbReference type="Proteomes" id="UP001596956"/>
    </source>
</evidence>
<organism evidence="2 3">
    <name type="scientific">Streptomonospora algeriensis</name>
    <dbReference type="NCBI Taxonomy" id="995084"/>
    <lineage>
        <taxon>Bacteria</taxon>
        <taxon>Bacillati</taxon>
        <taxon>Actinomycetota</taxon>
        <taxon>Actinomycetes</taxon>
        <taxon>Streptosporangiales</taxon>
        <taxon>Nocardiopsidaceae</taxon>
        <taxon>Streptomonospora</taxon>
    </lineage>
</organism>
<feature type="domain" description="RsmI HTH" evidence="1">
    <location>
        <begin position="10"/>
        <end position="38"/>
    </location>
</feature>
<proteinExistence type="predicted"/>
<name>A0ABW3BID0_9ACTN</name>
<dbReference type="Proteomes" id="UP001596956">
    <property type="component" value="Unassembled WGS sequence"/>
</dbReference>
<protein>
    <recommendedName>
        <fullName evidence="1">RsmI HTH domain-containing protein</fullName>
    </recommendedName>
</protein>
<comment type="caution">
    <text evidence="2">The sequence shown here is derived from an EMBL/GenBank/DDBJ whole genome shotgun (WGS) entry which is preliminary data.</text>
</comment>
<sequence>MAAAVAEHEAEGVSRKDAVREVARELGVPKREVYDAAHR</sequence>
<evidence type="ECO:0000313" key="2">
    <source>
        <dbReference type="EMBL" id="MFD0802800.1"/>
    </source>
</evidence>
<dbReference type="Pfam" id="PF23016">
    <property type="entry name" value="RsmI_C"/>
    <property type="match status" value="1"/>
</dbReference>
<reference evidence="3" key="1">
    <citation type="journal article" date="2019" name="Int. J. Syst. Evol. Microbiol.">
        <title>The Global Catalogue of Microorganisms (GCM) 10K type strain sequencing project: providing services to taxonomists for standard genome sequencing and annotation.</title>
        <authorList>
            <consortium name="The Broad Institute Genomics Platform"/>
            <consortium name="The Broad Institute Genome Sequencing Center for Infectious Disease"/>
            <person name="Wu L."/>
            <person name="Ma J."/>
        </authorList>
    </citation>
    <scope>NUCLEOTIDE SEQUENCE [LARGE SCALE GENOMIC DNA]</scope>
    <source>
        <strain evidence="3">CCUG 63369</strain>
    </source>
</reference>
<evidence type="ECO:0000259" key="1">
    <source>
        <dbReference type="Pfam" id="PF23016"/>
    </source>
</evidence>
<gene>
    <name evidence="2" type="ORF">ACFQZU_15935</name>
</gene>